<keyword evidence="3" id="KW-1185">Reference proteome</keyword>
<dbReference type="Proteomes" id="UP000294824">
    <property type="component" value="Unassembled WGS sequence"/>
</dbReference>
<keyword evidence="1" id="KW-0472">Membrane</keyword>
<gene>
    <name evidence="2" type="ORF">DFQ06_2300</name>
</gene>
<dbReference type="Pfam" id="PF19868">
    <property type="entry name" value="DUF6341"/>
    <property type="match status" value="1"/>
</dbReference>
<evidence type="ECO:0000313" key="2">
    <source>
        <dbReference type="EMBL" id="TDY62460.1"/>
    </source>
</evidence>
<dbReference type="InterPro" id="IPR045922">
    <property type="entry name" value="DUF6341"/>
</dbReference>
<comment type="caution">
    <text evidence="2">The sequence shown here is derived from an EMBL/GenBank/DDBJ whole genome shotgun (WGS) entry which is preliminary data.</text>
</comment>
<protein>
    <recommendedName>
        <fullName evidence="4">Uracil phosphoribosyltransferase</fullName>
    </recommendedName>
</protein>
<reference evidence="2 3" key="1">
    <citation type="submission" date="2019-03" db="EMBL/GenBank/DDBJ databases">
        <title>Genomic Encyclopedia of Type Strains, Phase III (KMG-III): the genomes of soil and plant-associated and newly described type strains.</title>
        <authorList>
            <person name="Whitman W."/>
        </authorList>
    </citation>
    <scope>NUCLEOTIDE SEQUENCE [LARGE SCALE GENOMIC DNA]</scope>
    <source>
        <strain evidence="2 3">CECT 8301</strain>
    </source>
</reference>
<sequence>MKDFFYAIQDLFVNVLLTPMDALKALELENWFAASTISWIFVIIGFAAMVYWMLQLKSFSDNNEEDKSISAHSYL</sequence>
<keyword evidence="1" id="KW-0812">Transmembrane</keyword>
<evidence type="ECO:0000256" key="1">
    <source>
        <dbReference type="SAM" id="Phobius"/>
    </source>
</evidence>
<dbReference type="EMBL" id="SORL01000008">
    <property type="protein sequence ID" value="TDY62460.1"/>
    <property type="molecule type" value="Genomic_DNA"/>
</dbReference>
<dbReference type="OrthoDB" id="1467828at2"/>
<organism evidence="2 3">
    <name type="scientific">Algibacter lectus</name>
    <dbReference type="NCBI Taxonomy" id="221126"/>
    <lineage>
        <taxon>Bacteria</taxon>
        <taxon>Pseudomonadati</taxon>
        <taxon>Bacteroidota</taxon>
        <taxon>Flavobacteriia</taxon>
        <taxon>Flavobacteriales</taxon>
        <taxon>Flavobacteriaceae</taxon>
        <taxon>Algibacter</taxon>
    </lineage>
</organism>
<evidence type="ECO:0000313" key="3">
    <source>
        <dbReference type="Proteomes" id="UP000294824"/>
    </source>
</evidence>
<name>A0A4R8MA22_9FLAO</name>
<dbReference type="RefSeq" id="WP_042500807.1">
    <property type="nucleotide sequence ID" value="NZ_BBNQ01000005.1"/>
</dbReference>
<accession>A0A4R8MA22</accession>
<proteinExistence type="predicted"/>
<dbReference type="AlphaFoldDB" id="A0A4R8MA22"/>
<evidence type="ECO:0008006" key="4">
    <source>
        <dbReference type="Google" id="ProtNLM"/>
    </source>
</evidence>
<keyword evidence="1" id="KW-1133">Transmembrane helix</keyword>
<feature type="transmembrane region" description="Helical" evidence="1">
    <location>
        <begin position="31"/>
        <end position="54"/>
    </location>
</feature>